<reference evidence="2 3" key="1">
    <citation type="submission" date="2015-01" db="EMBL/GenBank/DDBJ databases">
        <title>Genome sequencing of Jeotgalibacillus soli.</title>
        <authorList>
            <person name="Goh K.M."/>
            <person name="Chan K.-G."/>
            <person name="Yaakop A.S."/>
            <person name="Ee R."/>
            <person name="Gan H.M."/>
            <person name="Chan C.S."/>
        </authorList>
    </citation>
    <scope>NUCLEOTIDE SEQUENCE [LARGE SCALE GENOMIC DNA]</scope>
    <source>
        <strain evidence="2 3">P9</strain>
    </source>
</reference>
<comment type="caution">
    <text evidence="2">The sequence shown here is derived from an EMBL/GenBank/DDBJ whole genome shotgun (WGS) entry which is preliminary data.</text>
</comment>
<dbReference type="Proteomes" id="UP000031938">
    <property type="component" value="Unassembled WGS sequence"/>
</dbReference>
<evidence type="ECO:0000313" key="2">
    <source>
        <dbReference type="EMBL" id="KIL46738.1"/>
    </source>
</evidence>
<dbReference type="STRING" id="889306.KP78_18560"/>
<dbReference type="RefSeq" id="WP_041088119.1">
    <property type="nucleotide sequence ID" value="NZ_JXRP01000016.1"/>
</dbReference>
<name>A0A0C2VRW6_9BACL</name>
<dbReference type="PATRIC" id="fig|889306.3.peg.1871"/>
<dbReference type="AlphaFoldDB" id="A0A0C2VRW6"/>
<sequence>MAYNPEKAVSYAERWWNSYNPAYPKFEVDCTNYISQCLFAGGWRMTGYPNRSRGWWLQGGTWSYSWSVANALRWYLDSGNRATRKQYASDLQLGDVICYDFEGDGRVNHTVIVTKIRSDGTPLVNAHTNNSRARDWRYKDSAAYTLSTQYFFYSIKP</sequence>
<dbReference type="PANTHER" id="PTHR40032:SF1">
    <property type="entry name" value="EXPORTED PROTEIN"/>
    <property type="match status" value="1"/>
</dbReference>
<dbReference type="PANTHER" id="PTHR40032">
    <property type="entry name" value="EXPORTED PROTEIN-RELATED"/>
    <property type="match status" value="1"/>
</dbReference>
<proteinExistence type="predicted"/>
<dbReference type="InterPro" id="IPR024301">
    <property type="entry name" value="Amidase_6"/>
</dbReference>
<feature type="domain" description="Putative amidase" evidence="1">
    <location>
        <begin position="3"/>
        <end position="141"/>
    </location>
</feature>
<evidence type="ECO:0000259" key="1">
    <source>
        <dbReference type="Pfam" id="PF12671"/>
    </source>
</evidence>
<keyword evidence="3" id="KW-1185">Reference proteome</keyword>
<gene>
    <name evidence="2" type="ORF">KP78_18560</name>
</gene>
<evidence type="ECO:0000313" key="3">
    <source>
        <dbReference type="Proteomes" id="UP000031938"/>
    </source>
</evidence>
<dbReference type="Pfam" id="PF12671">
    <property type="entry name" value="Amidase_6"/>
    <property type="match status" value="1"/>
</dbReference>
<dbReference type="EMBL" id="JXRP01000016">
    <property type="protein sequence ID" value="KIL46738.1"/>
    <property type="molecule type" value="Genomic_DNA"/>
</dbReference>
<organism evidence="2 3">
    <name type="scientific">Jeotgalibacillus soli</name>
    <dbReference type="NCBI Taxonomy" id="889306"/>
    <lineage>
        <taxon>Bacteria</taxon>
        <taxon>Bacillati</taxon>
        <taxon>Bacillota</taxon>
        <taxon>Bacilli</taxon>
        <taxon>Bacillales</taxon>
        <taxon>Caryophanaceae</taxon>
        <taxon>Jeotgalibacillus</taxon>
    </lineage>
</organism>
<protein>
    <recommendedName>
        <fullName evidence="1">Putative amidase domain-containing protein</fullName>
    </recommendedName>
</protein>
<accession>A0A0C2VRW6</accession>